<proteinExistence type="predicted"/>
<evidence type="ECO:0000313" key="2">
    <source>
        <dbReference type="Proteomes" id="UP000466848"/>
    </source>
</evidence>
<accession>A0A858BV83</accession>
<dbReference type="Proteomes" id="UP000466848">
    <property type="component" value="Chromosome"/>
</dbReference>
<sequence length="207" mass="24003">MFGFKNEEERRIAVESIVKDEWDMFQKVQNIGGRAGCQNDWNTFYIMRASQYSAWNDLMLKSYAKDLKDAAEQGRNLITEKYAYMMEYTDPLYFKRELEPHLPQLDLETMNMVEEISWYLVDCEKELAKAFPKLAGAGRPIEEAGGFTSLQSYAKGELKTYSRNTLELYLDHVRANRAAGKNLAFTVQDTTVKMYGYASMEDAERKL</sequence>
<protein>
    <submittedName>
        <fullName evidence="1">DUF4125 family protein</fullName>
    </submittedName>
</protein>
<gene>
    <name evidence="1" type="ORF">Ami103574_11205</name>
</gene>
<name>A0A858BV83_9FIRM</name>
<evidence type="ECO:0000313" key="1">
    <source>
        <dbReference type="EMBL" id="QIB69853.1"/>
    </source>
</evidence>
<dbReference type="InterPro" id="IPR025191">
    <property type="entry name" value="DUF4125"/>
</dbReference>
<keyword evidence="2" id="KW-1185">Reference proteome</keyword>
<dbReference type="KEGG" id="abut:Ami103574_11205"/>
<dbReference type="RefSeq" id="WP_163067093.1">
    <property type="nucleotide sequence ID" value="NZ_CP048649.1"/>
</dbReference>
<dbReference type="EMBL" id="CP048649">
    <property type="protein sequence ID" value="QIB69853.1"/>
    <property type="molecule type" value="Genomic_DNA"/>
</dbReference>
<organism evidence="1 2">
    <name type="scientific">Aminipila butyrica</name>
    <dbReference type="NCBI Taxonomy" id="433296"/>
    <lineage>
        <taxon>Bacteria</taxon>
        <taxon>Bacillati</taxon>
        <taxon>Bacillota</taxon>
        <taxon>Clostridia</taxon>
        <taxon>Peptostreptococcales</taxon>
        <taxon>Anaerovoracaceae</taxon>
        <taxon>Aminipila</taxon>
    </lineage>
</organism>
<dbReference type="AlphaFoldDB" id="A0A858BV83"/>
<reference evidence="1 2" key="1">
    <citation type="submission" date="2020-02" db="EMBL/GenBank/DDBJ databases">
        <authorList>
            <person name="Kim Y.B."/>
            <person name="Roh S.W."/>
        </authorList>
    </citation>
    <scope>NUCLEOTIDE SEQUENCE [LARGE SCALE GENOMIC DNA]</scope>
    <source>
        <strain evidence="1 2">DSM 103574</strain>
    </source>
</reference>
<dbReference type="Pfam" id="PF13526">
    <property type="entry name" value="DUF4125"/>
    <property type="match status" value="1"/>
</dbReference>